<protein>
    <submittedName>
        <fullName evidence="2">Uncharacterized protein</fullName>
    </submittedName>
</protein>
<evidence type="ECO:0000313" key="2">
    <source>
        <dbReference type="EMBL" id="TNN44297.1"/>
    </source>
</evidence>
<dbReference type="AlphaFoldDB" id="A0A4Z2FSU3"/>
<feature type="compositionally biased region" description="Basic residues" evidence="1">
    <location>
        <begin position="44"/>
        <end position="58"/>
    </location>
</feature>
<sequence length="289" mass="32187">MSGRSARLATCGAEKQHTVKRKGSGGGNGDWRTHGALTLGHSHGVLHFRRHHHRRKKGPSGEVQDQDQAQNQDQDQDQNQDQDQEERAELLAVHLLTPLMSLLISLLWTVSRVSGSVVNEPHCMSFLLAALYLLWGRTVKIHQNVHQVFPVSDPVTMKRLPLTPASALPWRAGSEACPPRGPVEQRHGVGIRRHGGVGVVEHKLTSLDISAFFMARRVNLSSTTGITHPFIISLSYLYSTFPGDELCSLQKKKKKLTSLCCREFLAALRKSGLSAVQIHLFLVAWYFFL</sequence>
<feature type="compositionally biased region" description="Acidic residues" evidence="1">
    <location>
        <begin position="74"/>
        <end position="85"/>
    </location>
</feature>
<evidence type="ECO:0000313" key="3">
    <source>
        <dbReference type="Proteomes" id="UP000314294"/>
    </source>
</evidence>
<accession>A0A4Z2FSU3</accession>
<keyword evidence="3" id="KW-1185">Reference proteome</keyword>
<name>A0A4Z2FSU3_9TELE</name>
<organism evidence="2 3">
    <name type="scientific">Liparis tanakae</name>
    <name type="common">Tanaka's snailfish</name>
    <dbReference type="NCBI Taxonomy" id="230148"/>
    <lineage>
        <taxon>Eukaryota</taxon>
        <taxon>Metazoa</taxon>
        <taxon>Chordata</taxon>
        <taxon>Craniata</taxon>
        <taxon>Vertebrata</taxon>
        <taxon>Euteleostomi</taxon>
        <taxon>Actinopterygii</taxon>
        <taxon>Neopterygii</taxon>
        <taxon>Teleostei</taxon>
        <taxon>Neoteleostei</taxon>
        <taxon>Acanthomorphata</taxon>
        <taxon>Eupercaria</taxon>
        <taxon>Perciformes</taxon>
        <taxon>Cottioidei</taxon>
        <taxon>Cottales</taxon>
        <taxon>Liparidae</taxon>
        <taxon>Liparis</taxon>
    </lineage>
</organism>
<proteinExistence type="predicted"/>
<dbReference type="EMBL" id="SRLO01000913">
    <property type="protein sequence ID" value="TNN44297.1"/>
    <property type="molecule type" value="Genomic_DNA"/>
</dbReference>
<dbReference type="Proteomes" id="UP000314294">
    <property type="component" value="Unassembled WGS sequence"/>
</dbReference>
<feature type="region of interest" description="Disordered" evidence="1">
    <location>
        <begin position="1"/>
        <end position="85"/>
    </location>
</feature>
<comment type="caution">
    <text evidence="2">The sequence shown here is derived from an EMBL/GenBank/DDBJ whole genome shotgun (WGS) entry which is preliminary data.</text>
</comment>
<evidence type="ECO:0000256" key="1">
    <source>
        <dbReference type="SAM" id="MobiDB-lite"/>
    </source>
</evidence>
<gene>
    <name evidence="2" type="ORF">EYF80_045496</name>
</gene>
<reference evidence="2 3" key="1">
    <citation type="submission" date="2019-03" db="EMBL/GenBank/DDBJ databases">
        <title>First draft genome of Liparis tanakae, snailfish: a comprehensive survey of snailfish specific genes.</title>
        <authorList>
            <person name="Kim W."/>
            <person name="Song I."/>
            <person name="Jeong J.-H."/>
            <person name="Kim D."/>
            <person name="Kim S."/>
            <person name="Ryu S."/>
            <person name="Song J.Y."/>
            <person name="Lee S.K."/>
        </authorList>
    </citation>
    <scope>NUCLEOTIDE SEQUENCE [LARGE SCALE GENOMIC DNA]</scope>
    <source>
        <tissue evidence="2">Muscle</tissue>
    </source>
</reference>